<organism evidence="2 3">
    <name type="scientific">Colletotrichum scovillei</name>
    <dbReference type="NCBI Taxonomy" id="1209932"/>
    <lineage>
        <taxon>Eukaryota</taxon>
        <taxon>Fungi</taxon>
        <taxon>Dikarya</taxon>
        <taxon>Ascomycota</taxon>
        <taxon>Pezizomycotina</taxon>
        <taxon>Sordariomycetes</taxon>
        <taxon>Hypocreomycetidae</taxon>
        <taxon>Glomerellales</taxon>
        <taxon>Glomerellaceae</taxon>
        <taxon>Colletotrichum</taxon>
        <taxon>Colletotrichum acutatum species complex</taxon>
    </lineage>
</organism>
<protein>
    <submittedName>
        <fullName evidence="2">Uncharacterized protein</fullName>
    </submittedName>
</protein>
<keyword evidence="3" id="KW-1185">Reference proteome</keyword>
<name>A0A9P7UEF1_9PEZI</name>
<gene>
    <name evidence="2" type="ORF">JMJ77_009131</name>
</gene>
<sequence length="62" mass="6442">MCDLTDPSAKACPNPSTGDLPMPPAPAPPSASVLLPLHLRPAPTRKSGDRHVYNPSTSPPSE</sequence>
<feature type="non-terminal residue" evidence="2">
    <location>
        <position position="62"/>
    </location>
</feature>
<dbReference type="EMBL" id="JAESDN010000009">
    <property type="protein sequence ID" value="KAG7045042.1"/>
    <property type="molecule type" value="Genomic_DNA"/>
</dbReference>
<accession>A0A9P7UEF1</accession>
<feature type="compositionally biased region" description="Low complexity" evidence="1">
    <location>
        <begin position="30"/>
        <end position="39"/>
    </location>
</feature>
<feature type="region of interest" description="Disordered" evidence="1">
    <location>
        <begin position="1"/>
        <end position="62"/>
    </location>
</feature>
<reference evidence="2" key="1">
    <citation type="submission" date="2021-05" db="EMBL/GenBank/DDBJ databases">
        <title>Comparative genomics of three Colletotrichum scovillei strains and genetic complementation revealed genes involved fungal growth and virulence on chili pepper.</title>
        <authorList>
            <person name="Hsieh D.-K."/>
            <person name="Chuang S.-C."/>
            <person name="Chen C.-Y."/>
            <person name="Chao Y.-T."/>
            <person name="Lu M.-Y.J."/>
            <person name="Lee M.-H."/>
            <person name="Shih M.-C."/>
        </authorList>
    </citation>
    <scope>NUCLEOTIDE SEQUENCE</scope>
    <source>
        <strain evidence="2">Coll-153</strain>
    </source>
</reference>
<dbReference type="AlphaFoldDB" id="A0A9P7UEF1"/>
<evidence type="ECO:0000313" key="2">
    <source>
        <dbReference type="EMBL" id="KAG7045042.1"/>
    </source>
</evidence>
<evidence type="ECO:0000313" key="3">
    <source>
        <dbReference type="Proteomes" id="UP000699042"/>
    </source>
</evidence>
<proteinExistence type="predicted"/>
<dbReference type="Proteomes" id="UP000699042">
    <property type="component" value="Unassembled WGS sequence"/>
</dbReference>
<comment type="caution">
    <text evidence="2">The sequence shown here is derived from an EMBL/GenBank/DDBJ whole genome shotgun (WGS) entry which is preliminary data.</text>
</comment>
<evidence type="ECO:0000256" key="1">
    <source>
        <dbReference type="SAM" id="MobiDB-lite"/>
    </source>
</evidence>